<dbReference type="InterPro" id="IPR000648">
    <property type="entry name" value="Oxysterol-bd"/>
</dbReference>
<keyword evidence="2" id="KW-1185">Reference proteome</keyword>
<feature type="compositionally biased region" description="Acidic residues" evidence="1">
    <location>
        <begin position="126"/>
        <end position="142"/>
    </location>
</feature>
<evidence type="ECO:0000256" key="1">
    <source>
        <dbReference type="SAM" id="MobiDB-lite"/>
    </source>
</evidence>
<dbReference type="PANTHER" id="PTHR10972">
    <property type="entry name" value="OXYSTEROL-BINDING PROTEIN-RELATED"/>
    <property type="match status" value="1"/>
</dbReference>
<dbReference type="PANTHER" id="PTHR10972:SF203">
    <property type="entry name" value="OXYSTEROL-BINDING PROTEIN HOMOLOG 3"/>
    <property type="match status" value="1"/>
</dbReference>
<sequence length="491" mass="55846">MVGCRYVALHGRSPPGGAVQTPDPYDRMVLVAAFAVSGYAATYYRAGSKPFNPLLGETYECLREDRGFRYIAEQVGERAPPMYRGRRQGWPHRSLLTQSLSNESSSSLAEFFDAEDAMYSAASDTEASESEAEISSDFSDEGTEYREVQSVTDYSGDYSHNVQFRTGRRSRLPASKPDASNFNIWSLLRKNIGKDLSKISMPVTLNEPLSTLQRMCEDLEYSELLDKAAQTPDPYDRMVSHHPPVSACHADSKNFIYFADIRFKNKFWGRSLEVQPIGTCTVVLPRWNEKYKWNKVTTCIHNLLGGQRWVDQYGEMFIQCNDITCKMEFSKAAYWSEKASEVHGVITDPQGNTIKQIFGKWNETFYCGVAPSAKCVWRPGAMPQDYEQYYGFTRFAIELNELESELAKFLPPTDTRFRPDQRALEEGLVDLAEAEKLKVEQMQRERRKNREESSIEYEARWFSVADTDDSVADTDDSLVDTGDRVVETVPG</sequence>
<organism evidence="2 3">
    <name type="scientific">Priapulus caudatus</name>
    <name type="common">Priapulid worm</name>
    <dbReference type="NCBI Taxonomy" id="37621"/>
    <lineage>
        <taxon>Eukaryota</taxon>
        <taxon>Metazoa</taxon>
        <taxon>Ecdysozoa</taxon>
        <taxon>Scalidophora</taxon>
        <taxon>Priapulida</taxon>
        <taxon>Priapulimorpha</taxon>
        <taxon>Priapulimorphida</taxon>
        <taxon>Priapulidae</taxon>
        <taxon>Priapulus</taxon>
    </lineage>
</organism>
<feature type="compositionally biased region" description="Basic and acidic residues" evidence="1">
    <location>
        <begin position="481"/>
        <end position="491"/>
    </location>
</feature>
<feature type="region of interest" description="Disordered" evidence="1">
    <location>
        <begin position="122"/>
        <end position="143"/>
    </location>
</feature>
<dbReference type="GeneID" id="106812169"/>
<dbReference type="RefSeq" id="XP_014671474.1">
    <property type="nucleotide sequence ID" value="XM_014815988.1"/>
</dbReference>
<dbReference type="Pfam" id="PF01237">
    <property type="entry name" value="Oxysterol_BP"/>
    <property type="match status" value="2"/>
</dbReference>
<feature type="region of interest" description="Disordered" evidence="1">
    <location>
        <begin position="470"/>
        <end position="491"/>
    </location>
</feature>
<accession>A0ABM1EH03</accession>
<dbReference type="SUPFAM" id="SSF144000">
    <property type="entry name" value="Oxysterol-binding protein-like"/>
    <property type="match status" value="2"/>
</dbReference>
<evidence type="ECO:0000313" key="2">
    <source>
        <dbReference type="Proteomes" id="UP000695022"/>
    </source>
</evidence>
<reference evidence="3" key="1">
    <citation type="submission" date="2025-08" db="UniProtKB">
        <authorList>
            <consortium name="RefSeq"/>
        </authorList>
    </citation>
    <scope>IDENTIFICATION</scope>
</reference>
<gene>
    <name evidence="3" type="primary">LOC106812169</name>
</gene>
<dbReference type="Proteomes" id="UP000695022">
    <property type="component" value="Unplaced"/>
</dbReference>
<dbReference type="Gene3D" id="3.30.70.3490">
    <property type="match status" value="1"/>
</dbReference>
<protein>
    <submittedName>
        <fullName evidence="3">Oxysterol-binding protein-related protein 6-like</fullName>
    </submittedName>
</protein>
<dbReference type="Gene3D" id="2.40.160.120">
    <property type="match status" value="1"/>
</dbReference>
<dbReference type="InterPro" id="IPR037239">
    <property type="entry name" value="OSBP_sf"/>
</dbReference>
<proteinExistence type="predicted"/>
<evidence type="ECO:0000313" key="3">
    <source>
        <dbReference type="RefSeq" id="XP_014671474.1"/>
    </source>
</evidence>
<name>A0ABM1EH03_PRICU</name>